<dbReference type="PIRSF" id="PIRSF031134">
    <property type="entry name" value="MTRK"/>
    <property type="match status" value="1"/>
</dbReference>
<keyword evidence="4 9" id="KW-0808">Transferase</keyword>
<dbReference type="SUPFAM" id="SSF56112">
    <property type="entry name" value="Protein kinase-like (PK-like)"/>
    <property type="match status" value="1"/>
</dbReference>
<evidence type="ECO:0000256" key="2">
    <source>
        <dbReference type="ARBA" id="ARBA00011738"/>
    </source>
</evidence>
<protein>
    <recommendedName>
        <fullName evidence="3">S-methyl-5-thioribose kinase</fullName>
        <ecNumber evidence="3">2.7.1.100</ecNumber>
    </recommendedName>
</protein>
<sequence>MTYQALTPDTLANYLRQVPELLTLLGDMDALDIVEVGDGNLNLVYFVGSRTNPERSVVVKQALPYLRLVGEGWPLTRHRADREAHALKVFGARCPQHVPEVLHFESAQSLIAMQHLRAHIILRKGLIDGITYPNLADHLSSYMAQTLFHGSDLYLSAADKKRAVAATTNTELCKITEDLIFTYPFEDHATNVYSPSLPRAALQRLHNDPAVSVAAAQMKWVFMNQAESLLHGDLHTGSVMVNQTDTYVIDPEFAFYGPIGFDVGLLLANLLSAYLSQDWHRVQAGQNAAQNAAQDPVPYQAWLLEQVAQVWDGFAQKFTALWAAHDASTGTSFMGRGRDDASLSLFREAFMQRVFSDSLGFAGCELVRRTLGLAKVAEIAAIPDATARAQIEVRTLRLAEALLLGRTDFQCISEVTDLAEECRTLTL</sequence>
<dbReference type="GO" id="GO:0005524">
    <property type="term" value="F:ATP binding"/>
    <property type="evidence" value="ECO:0007669"/>
    <property type="project" value="UniProtKB-KW"/>
</dbReference>
<evidence type="ECO:0000256" key="4">
    <source>
        <dbReference type="ARBA" id="ARBA00022679"/>
    </source>
</evidence>
<organism evidence="9 10">
    <name type="scientific">Rhodoferax antarcticus ANT.BR</name>
    <dbReference type="NCBI Taxonomy" id="1111071"/>
    <lineage>
        <taxon>Bacteria</taxon>
        <taxon>Pseudomonadati</taxon>
        <taxon>Pseudomonadota</taxon>
        <taxon>Betaproteobacteria</taxon>
        <taxon>Burkholderiales</taxon>
        <taxon>Comamonadaceae</taxon>
        <taxon>Rhodoferax</taxon>
    </lineage>
</organism>
<dbReference type="GO" id="GO:0009086">
    <property type="term" value="P:methionine biosynthetic process"/>
    <property type="evidence" value="ECO:0007669"/>
    <property type="project" value="InterPro"/>
</dbReference>
<dbReference type="Pfam" id="PF01636">
    <property type="entry name" value="APH"/>
    <property type="match status" value="1"/>
</dbReference>
<reference evidence="9 10" key="1">
    <citation type="submission" date="2017-01" db="EMBL/GenBank/DDBJ databases">
        <title>Genome sequence of Rhodoferax antarcticus ANT.BR, a psychrophilic purple nonsulfur bacterium from an Antarctic microbial mat.</title>
        <authorList>
            <person name="Baker J."/>
            <person name="Riester C."/>
            <person name="Skinner B."/>
            <person name="Newell A."/>
            <person name="Swingley W."/>
            <person name="Madigan M."/>
            <person name="Jung D."/>
            <person name="Asao M."/>
            <person name="Chen M."/>
            <person name="Loughlin P."/>
            <person name="Pan H."/>
            <person name="Lin S."/>
            <person name="Li N."/>
            <person name="Shaw J."/>
            <person name="Prado M."/>
            <person name="Sherman C."/>
            <person name="Li X."/>
            <person name="Tang J."/>
            <person name="Blankenship R."/>
            <person name="Zhao T."/>
            <person name="Touchman J."/>
            <person name="Sattley M."/>
        </authorList>
    </citation>
    <scope>NUCLEOTIDE SEQUENCE [LARGE SCALE GENOMIC DNA]</scope>
    <source>
        <strain evidence="9 10">ANT.BR</strain>
    </source>
</reference>
<name>A0A1Q8YHK7_9BURK</name>
<evidence type="ECO:0000313" key="10">
    <source>
        <dbReference type="Proteomes" id="UP000185911"/>
    </source>
</evidence>
<evidence type="ECO:0000259" key="8">
    <source>
        <dbReference type="Pfam" id="PF01636"/>
    </source>
</evidence>
<keyword evidence="10" id="KW-1185">Reference proteome</keyword>
<dbReference type="EC" id="2.7.1.100" evidence="3"/>
<proteinExistence type="inferred from homology"/>
<gene>
    <name evidence="9" type="primary">mtnK</name>
    <name evidence="9" type="ORF">BLL52_1277</name>
</gene>
<dbReference type="EMBL" id="MSYM01000008">
    <property type="protein sequence ID" value="OLP07447.1"/>
    <property type="molecule type" value="Genomic_DNA"/>
</dbReference>
<evidence type="ECO:0000256" key="1">
    <source>
        <dbReference type="ARBA" id="ARBA00010165"/>
    </source>
</evidence>
<dbReference type="Gene3D" id="3.90.1200.10">
    <property type="match status" value="1"/>
</dbReference>
<accession>A0A1Q8YHK7</accession>
<comment type="caution">
    <text evidence="9">The sequence shown here is derived from an EMBL/GenBank/DDBJ whole genome shotgun (WGS) entry which is preliminary data.</text>
</comment>
<dbReference type="InterPro" id="IPR011009">
    <property type="entry name" value="Kinase-like_dom_sf"/>
</dbReference>
<dbReference type="RefSeq" id="WP_075585758.1">
    <property type="nucleotide sequence ID" value="NZ_MSYM01000008.1"/>
</dbReference>
<dbReference type="Gene3D" id="3.30.200.20">
    <property type="entry name" value="Phosphorylase Kinase, domain 1"/>
    <property type="match status" value="1"/>
</dbReference>
<evidence type="ECO:0000256" key="7">
    <source>
        <dbReference type="ARBA" id="ARBA00022840"/>
    </source>
</evidence>
<comment type="similarity">
    <text evidence="1">Belongs to the methylthioribose kinase family.</text>
</comment>
<feature type="domain" description="Aminoglycoside phosphotransferase" evidence="8">
    <location>
        <begin position="33"/>
        <end position="273"/>
    </location>
</feature>
<dbReference type="Proteomes" id="UP000185911">
    <property type="component" value="Unassembled WGS sequence"/>
</dbReference>
<dbReference type="InterPro" id="IPR002575">
    <property type="entry name" value="Aminoglycoside_PTrfase"/>
</dbReference>
<dbReference type="STRING" id="81479.RA876_01030"/>
<dbReference type="GO" id="GO:0046522">
    <property type="term" value="F:S-methyl-5-thioribose kinase activity"/>
    <property type="evidence" value="ECO:0007669"/>
    <property type="project" value="UniProtKB-EC"/>
</dbReference>
<evidence type="ECO:0000256" key="3">
    <source>
        <dbReference type="ARBA" id="ARBA00012128"/>
    </source>
</evidence>
<dbReference type="PANTHER" id="PTHR34273:SF2">
    <property type="entry name" value="METHYLTHIORIBOSE KINASE"/>
    <property type="match status" value="1"/>
</dbReference>
<keyword evidence="6 9" id="KW-0418">Kinase</keyword>
<evidence type="ECO:0000256" key="6">
    <source>
        <dbReference type="ARBA" id="ARBA00022777"/>
    </source>
</evidence>
<dbReference type="NCBIfam" id="TIGR01767">
    <property type="entry name" value="MTRK"/>
    <property type="match status" value="1"/>
</dbReference>
<dbReference type="InterPro" id="IPR009212">
    <property type="entry name" value="Methylthioribose_kinase"/>
</dbReference>
<keyword evidence="7" id="KW-0067">ATP-binding</keyword>
<dbReference type="AlphaFoldDB" id="A0A1Q8YHK7"/>
<keyword evidence="5" id="KW-0547">Nucleotide-binding</keyword>
<dbReference type="PANTHER" id="PTHR34273">
    <property type="entry name" value="METHYLTHIORIBOSE KINASE"/>
    <property type="match status" value="1"/>
</dbReference>
<comment type="subunit">
    <text evidence="2">Homodimer.</text>
</comment>
<evidence type="ECO:0000313" key="9">
    <source>
        <dbReference type="EMBL" id="OLP07447.1"/>
    </source>
</evidence>
<evidence type="ECO:0000256" key="5">
    <source>
        <dbReference type="ARBA" id="ARBA00022741"/>
    </source>
</evidence>